<evidence type="ECO:0000313" key="1">
    <source>
        <dbReference type="EMBL" id="TWU37421.1"/>
    </source>
</evidence>
<dbReference type="EMBL" id="SJPV01000005">
    <property type="protein sequence ID" value="TWU37421.1"/>
    <property type="molecule type" value="Genomic_DNA"/>
</dbReference>
<protein>
    <submittedName>
        <fullName evidence="1">Uncharacterized protein</fullName>
    </submittedName>
</protein>
<dbReference type="RefSeq" id="WP_146527836.1">
    <property type="nucleotide sequence ID" value="NZ_SJPV01000005.1"/>
</dbReference>
<comment type="caution">
    <text evidence="1">The sequence shown here is derived from an EMBL/GenBank/DDBJ whole genome shotgun (WGS) entry which is preliminary data.</text>
</comment>
<dbReference type="Proteomes" id="UP000319143">
    <property type="component" value="Unassembled WGS sequence"/>
</dbReference>
<reference evidence="1 2" key="1">
    <citation type="submission" date="2019-02" db="EMBL/GenBank/DDBJ databases">
        <title>Deep-cultivation of Planctomycetes and their phenomic and genomic characterization uncovers novel biology.</title>
        <authorList>
            <person name="Wiegand S."/>
            <person name="Jogler M."/>
            <person name="Boedeker C."/>
            <person name="Pinto D."/>
            <person name="Vollmers J."/>
            <person name="Rivas-Marin E."/>
            <person name="Kohn T."/>
            <person name="Peeters S.H."/>
            <person name="Heuer A."/>
            <person name="Rast P."/>
            <person name="Oberbeckmann S."/>
            <person name="Bunk B."/>
            <person name="Jeske O."/>
            <person name="Meyerdierks A."/>
            <person name="Storesund J.E."/>
            <person name="Kallscheuer N."/>
            <person name="Luecker S."/>
            <person name="Lage O.M."/>
            <person name="Pohl T."/>
            <person name="Merkel B.J."/>
            <person name="Hornburger P."/>
            <person name="Mueller R.-W."/>
            <person name="Bruemmer F."/>
            <person name="Labrenz M."/>
            <person name="Spormann A.M."/>
            <person name="Op Den Camp H."/>
            <person name="Overmann J."/>
            <person name="Amann R."/>
            <person name="Jetten M.S.M."/>
            <person name="Mascher T."/>
            <person name="Medema M.H."/>
            <person name="Devos D.P."/>
            <person name="Kaster A.-K."/>
            <person name="Ovreas L."/>
            <person name="Rohde M."/>
            <person name="Galperin M.Y."/>
            <person name="Jogler C."/>
        </authorList>
    </citation>
    <scope>NUCLEOTIDE SEQUENCE [LARGE SCALE GENOMIC DNA]</scope>
    <source>
        <strain evidence="1 2">Poly41</strain>
    </source>
</reference>
<organism evidence="1 2">
    <name type="scientific">Novipirellula artificiosorum</name>
    <dbReference type="NCBI Taxonomy" id="2528016"/>
    <lineage>
        <taxon>Bacteria</taxon>
        <taxon>Pseudomonadati</taxon>
        <taxon>Planctomycetota</taxon>
        <taxon>Planctomycetia</taxon>
        <taxon>Pirellulales</taxon>
        <taxon>Pirellulaceae</taxon>
        <taxon>Novipirellula</taxon>
    </lineage>
</organism>
<name>A0A5C6DP47_9BACT</name>
<dbReference type="OrthoDB" id="9774004at2"/>
<sequence>MKRVLERAADWLIECGFIDSMEIRPDSKTGELQAIYRKASKVKMFSDFKPSDDTPKAKRQLLA</sequence>
<evidence type="ECO:0000313" key="2">
    <source>
        <dbReference type="Proteomes" id="UP000319143"/>
    </source>
</evidence>
<accession>A0A5C6DP47</accession>
<gene>
    <name evidence="1" type="ORF">Poly41_35520</name>
</gene>
<dbReference type="AlphaFoldDB" id="A0A5C6DP47"/>
<proteinExistence type="predicted"/>
<keyword evidence="2" id="KW-1185">Reference proteome</keyword>